<protein>
    <recommendedName>
        <fullName evidence="3">Gamma carbonic anhydrase</fullName>
    </recommendedName>
</protein>
<dbReference type="EMBL" id="JBGBPQ010000018">
    <property type="protein sequence ID" value="KAL1507300.1"/>
    <property type="molecule type" value="Genomic_DNA"/>
</dbReference>
<gene>
    <name evidence="1" type="ORF">AB1Y20_008146</name>
</gene>
<evidence type="ECO:0000313" key="2">
    <source>
        <dbReference type="Proteomes" id="UP001515480"/>
    </source>
</evidence>
<dbReference type="CDD" id="cd04645">
    <property type="entry name" value="LbH_gamma_CA_like"/>
    <property type="match status" value="1"/>
</dbReference>
<sequence length="252" mass="27519">MRRNRFSLSVRMAAPILRRVIVGIGRGFRETGQAIERMGCRAQDNWLFSERICRHRSVMNLFDQRPVLGASVFIAPNAAVIGSVDLKDQSSVWYGAVLRGDQSNIYVGGFTSIGDRTIIQSAAINPTGFSARTYIGDWVTIGQGCILRACTVDDLSVVGDGCIIQEGALVDRNAMLEPGSLLPTGARVPSGEVYGGNPAVFKRKLSKEEITEFKETAEATAALAAKHADEFLPYGTLYQLREEMAAKVRRVC</sequence>
<reference evidence="1 2" key="1">
    <citation type="journal article" date="2024" name="Science">
        <title>Giant polyketide synthase enzymes in the biosynthesis of giant marine polyether toxins.</title>
        <authorList>
            <person name="Fallon T.R."/>
            <person name="Shende V.V."/>
            <person name="Wierzbicki I.H."/>
            <person name="Pendleton A.L."/>
            <person name="Watervoot N.F."/>
            <person name="Auber R.P."/>
            <person name="Gonzalez D.J."/>
            <person name="Wisecaver J.H."/>
            <person name="Moore B.S."/>
        </authorList>
    </citation>
    <scope>NUCLEOTIDE SEQUENCE [LARGE SCALE GENOMIC DNA]</scope>
    <source>
        <strain evidence="1 2">12B1</strain>
    </source>
</reference>
<dbReference type="PANTHER" id="PTHR13061:SF29">
    <property type="entry name" value="GAMMA CARBONIC ANHYDRASE-LIKE 1, MITOCHONDRIAL-RELATED"/>
    <property type="match status" value="1"/>
</dbReference>
<proteinExistence type="predicted"/>
<evidence type="ECO:0000313" key="1">
    <source>
        <dbReference type="EMBL" id="KAL1507300.1"/>
    </source>
</evidence>
<dbReference type="AlphaFoldDB" id="A0AB34IU48"/>
<dbReference type="InterPro" id="IPR050484">
    <property type="entry name" value="Transf_Hexapept/Carb_Anhydrase"/>
</dbReference>
<dbReference type="SUPFAM" id="SSF51161">
    <property type="entry name" value="Trimeric LpxA-like enzymes"/>
    <property type="match status" value="1"/>
</dbReference>
<accession>A0AB34IU48</accession>
<name>A0AB34IU48_PRYPA</name>
<keyword evidence="2" id="KW-1185">Reference proteome</keyword>
<dbReference type="InterPro" id="IPR011004">
    <property type="entry name" value="Trimer_LpxA-like_sf"/>
</dbReference>
<comment type="caution">
    <text evidence="1">The sequence shown here is derived from an EMBL/GenBank/DDBJ whole genome shotgun (WGS) entry which is preliminary data.</text>
</comment>
<dbReference type="Gene3D" id="2.160.10.10">
    <property type="entry name" value="Hexapeptide repeat proteins"/>
    <property type="match status" value="1"/>
</dbReference>
<evidence type="ECO:0008006" key="3">
    <source>
        <dbReference type="Google" id="ProtNLM"/>
    </source>
</evidence>
<dbReference type="Proteomes" id="UP001515480">
    <property type="component" value="Unassembled WGS sequence"/>
</dbReference>
<dbReference type="InterPro" id="IPR047324">
    <property type="entry name" value="LbH_gamma_CA-like"/>
</dbReference>
<organism evidence="1 2">
    <name type="scientific">Prymnesium parvum</name>
    <name type="common">Toxic golden alga</name>
    <dbReference type="NCBI Taxonomy" id="97485"/>
    <lineage>
        <taxon>Eukaryota</taxon>
        <taxon>Haptista</taxon>
        <taxon>Haptophyta</taxon>
        <taxon>Prymnesiophyceae</taxon>
        <taxon>Prymnesiales</taxon>
        <taxon>Prymnesiaceae</taxon>
        <taxon>Prymnesium</taxon>
    </lineage>
</organism>
<dbReference type="PANTHER" id="PTHR13061">
    <property type="entry name" value="DYNACTIN SUBUNIT P25"/>
    <property type="match status" value="1"/>
</dbReference>